<name>A0A3S9WGE3_9MICO</name>
<dbReference type="KEGG" id="moy:CVS54_00284"/>
<dbReference type="AlphaFoldDB" id="A0A3S9WGE3"/>
<gene>
    <name evidence="1" type="ORF">CVS54_00284</name>
</gene>
<dbReference type="Proteomes" id="UP000274841">
    <property type="component" value="Chromosome"/>
</dbReference>
<dbReference type="EMBL" id="CP031422">
    <property type="protein sequence ID" value="AZS38987.1"/>
    <property type="molecule type" value="Genomic_DNA"/>
</dbReference>
<organism evidence="1 2">
    <name type="scientific">Microbacterium oxydans</name>
    <dbReference type="NCBI Taxonomy" id="82380"/>
    <lineage>
        <taxon>Bacteria</taxon>
        <taxon>Bacillati</taxon>
        <taxon>Actinomycetota</taxon>
        <taxon>Actinomycetes</taxon>
        <taxon>Micrococcales</taxon>
        <taxon>Microbacteriaceae</taxon>
        <taxon>Microbacterium</taxon>
    </lineage>
</organism>
<reference evidence="1 2" key="1">
    <citation type="submission" date="2018-08" db="EMBL/GenBank/DDBJ databases">
        <title>Microbacterium oxydans strain HG3.</title>
        <authorList>
            <person name="ORTET P."/>
        </authorList>
    </citation>
    <scope>NUCLEOTIDE SEQUENCE [LARGE SCALE GENOMIC DNA]</scope>
    <source>
        <strain evidence="1 2">HG3</strain>
    </source>
</reference>
<evidence type="ECO:0000313" key="2">
    <source>
        <dbReference type="Proteomes" id="UP000274841"/>
    </source>
</evidence>
<accession>A0A3S9WGE3</accession>
<sequence length="69" mass="7881">MPAGIRLRTGETYTPKQLARLLGYTEESRPGKVVRDYLRAKNPKRTKYQPWVLTEAQAADVLANVPMKH</sequence>
<evidence type="ECO:0000313" key="1">
    <source>
        <dbReference type="EMBL" id="AZS38987.1"/>
    </source>
</evidence>
<proteinExistence type="predicted"/>
<protein>
    <submittedName>
        <fullName evidence="1">Uncharacterized protein</fullName>
    </submittedName>
</protein>